<organism evidence="2 3">
    <name type="scientific">Flavobacterium hercynium</name>
    <dbReference type="NCBI Taxonomy" id="387094"/>
    <lineage>
        <taxon>Bacteria</taxon>
        <taxon>Pseudomonadati</taxon>
        <taxon>Bacteroidota</taxon>
        <taxon>Flavobacteriia</taxon>
        <taxon>Flavobacteriales</taxon>
        <taxon>Flavobacteriaceae</taxon>
        <taxon>Flavobacterium</taxon>
    </lineage>
</organism>
<dbReference type="Gene3D" id="2.60.270.50">
    <property type="match status" value="1"/>
</dbReference>
<comment type="similarity">
    <text evidence="1">Belongs to the aegerolysin family.</text>
</comment>
<evidence type="ECO:0000313" key="3">
    <source>
        <dbReference type="Proteomes" id="UP000198345"/>
    </source>
</evidence>
<accession>A0A226H6Z3</accession>
<dbReference type="Proteomes" id="UP000198345">
    <property type="component" value="Unassembled WGS sequence"/>
</dbReference>
<protein>
    <recommendedName>
        <fullName evidence="4">Aegerolysin</fullName>
    </recommendedName>
</protein>
<evidence type="ECO:0008006" key="4">
    <source>
        <dbReference type="Google" id="ProtNLM"/>
    </source>
</evidence>
<dbReference type="PIRSF" id="PIRSF007951">
    <property type="entry name" value="Hemolysin, aegerolysin type"/>
    <property type="match status" value="1"/>
</dbReference>
<dbReference type="Pfam" id="PF06355">
    <property type="entry name" value="Aegerolysin"/>
    <property type="match status" value="1"/>
</dbReference>
<dbReference type="AlphaFoldDB" id="A0A226H6Z3"/>
<comment type="caution">
    <text evidence="2">The sequence shown here is derived from an EMBL/GenBank/DDBJ whole genome shotgun (WGS) entry which is preliminary data.</text>
</comment>
<dbReference type="GO" id="GO:0019836">
    <property type="term" value="P:symbiont-mediated hemolysis of host erythrocyte"/>
    <property type="evidence" value="ECO:0007669"/>
    <property type="project" value="InterPro"/>
</dbReference>
<evidence type="ECO:0000256" key="1">
    <source>
        <dbReference type="ARBA" id="ARBA00010795"/>
    </source>
</evidence>
<evidence type="ECO:0000313" key="2">
    <source>
        <dbReference type="EMBL" id="OXA90023.1"/>
    </source>
</evidence>
<gene>
    <name evidence="2" type="ORF">B0A66_13545</name>
</gene>
<dbReference type="InterPro" id="IPR009413">
    <property type="entry name" value="Aegerolysin-typ"/>
</dbReference>
<proteinExistence type="inferred from homology"/>
<sequence length="162" mass="18455">MCNKNNQKLYIEWSRSHLKKRTKLLEIMAYSQWVVVKIVSENMTLKVQNAKLDYGKFYKKDNKDHTISIADINKITIASGKIDYVCSCGRSGSSTGTEGRFELFEGDTKIGEFGWDCPYWKKTNHFNWTQVEATKKTYSTNMEGGNKDSGAIGNITITCVKI</sequence>
<name>A0A226H6Z3_9FLAO</name>
<reference evidence="2 3" key="1">
    <citation type="submission" date="2016-11" db="EMBL/GenBank/DDBJ databases">
        <title>Whole genomes of Flavobacteriaceae.</title>
        <authorList>
            <person name="Stine C."/>
            <person name="Li C."/>
            <person name="Tadesse D."/>
        </authorList>
    </citation>
    <scope>NUCLEOTIDE SEQUENCE [LARGE SCALE GENOMIC DNA]</scope>
    <source>
        <strain evidence="2 3">DSM 18292</strain>
    </source>
</reference>
<keyword evidence="3" id="KW-1185">Reference proteome</keyword>
<dbReference type="EMBL" id="MUGW01000026">
    <property type="protein sequence ID" value="OXA90023.1"/>
    <property type="molecule type" value="Genomic_DNA"/>
</dbReference>